<proteinExistence type="predicted"/>
<reference evidence="3" key="1">
    <citation type="submission" date="2020-09" db="EMBL/GenBank/DDBJ databases">
        <title>Bacillus faecalis sp. nov., a moderately halophilic bacterium isolated from cow faeces.</title>
        <authorList>
            <person name="Jiang L."/>
            <person name="Lee J."/>
        </authorList>
    </citation>
    <scope>NUCLEOTIDE SEQUENCE</scope>
    <source>
        <strain evidence="3">AGMB 02131</strain>
    </source>
</reference>
<feature type="domain" description="Resolvase/invertase-type recombinase catalytic" evidence="1">
    <location>
        <begin position="1"/>
        <end position="134"/>
    </location>
</feature>
<dbReference type="Proteomes" id="UP000602076">
    <property type="component" value="Unassembled WGS sequence"/>
</dbReference>
<dbReference type="Gene3D" id="3.90.1750.20">
    <property type="entry name" value="Putative Large Serine Recombinase, Chain B, Domain 2"/>
    <property type="match status" value="1"/>
</dbReference>
<dbReference type="InterPro" id="IPR011109">
    <property type="entry name" value="DNA_bind_recombinase_dom"/>
</dbReference>
<dbReference type="InterPro" id="IPR050639">
    <property type="entry name" value="SSR_resolvase"/>
</dbReference>
<evidence type="ECO:0000259" key="2">
    <source>
        <dbReference type="PROSITE" id="PS51737"/>
    </source>
</evidence>
<dbReference type="PANTHER" id="PTHR30461:SF23">
    <property type="entry name" value="DNA RECOMBINASE-RELATED"/>
    <property type="match status" value="1"/>
</dbReference>
<dbReference type="Gene3D" id="3.40.50.1390">
    <property type="entry name" value="Resolvase, N-terminal catalytic domain"/>
    <property type="match status" value="1"/>
</dbReference>
<dbReference type="Pfam" id="PF00239">
    <property type="entry name" value="Resolvase"/>
    <property type="match status" value="1"/>
</dbReference>
<dbReference type="PANTHER" id="PTHR30461">
    <property type="entry name" value="DNA-INVERTASE FROM LAMBDOID PROPHAGE"/>
    <property type="match status" value="1"/>
</dbReference>
<comment type="caution">
    <text evidence="3">The sequence shown here is derived from an EMBL/GenBank/DDBJ whole genome shotgun (WGS) entry which is preliminary data.</text>
</comment>
<dbReference type="AlphaFoldDB" id="A0A927D0M2"/>
<accession>A0A927D0M2</accession>
<dbReference type="GO" id="GO:0000150">
    <property type="term" value="F:DNA strand exchange activity"/>
    <property type="evidence" value="ECO:0007669"/>
    <property type="project" value="InterPro"/>
</dbReference>
<dbReference type="PROSITE" id="PS51737">
    <property type="entry name" value="RECOMBINASE_DNA_BIND"/>
    <property type="match status" value="1"/>
</dbReference>
<protein>
    <submittedName>
        <fullName evidence="3">Recombinase family protein</fullName>
    </submittedName>
</protein>
<organism evidence="3 4">
    <name type="scientific">Peribacillus faecalis</name>
    <dbReference type="NCBI Taxonomy" id="2772559"/>
    <lineage>
        <taxon>Bacteria</taxon>
        <taxon>Bacillati</taxon>
        <taxon>Bacillota</taxon>
        <taxon>Bacilli</taxon>
        <taxon>Bacillales</taxon>
        <taxon>Bacillaceae</taxon>
        <taxon>Peribacillus</taxon>
    </lineage>
</organism>
<evidence type="ECO:0000313" key="4">
    <source>
        <dbReference type="Proteomes" id="UP000602076"/>
    </source>
</evidence>
<evidence type="ECO:0000259" key="1">
    <source>
        <dbReference type="PROSITE" id="PS51736"/>
    </source>
</evidence>
<dbReference type="InterPro" id="IPR038109">
    <property type="entry name" value="DNA_bind_recomb_sf"/>
</dbReference>
<dbReference type="Pfam" id="PF07508">
    <property type="entry name" value="Recombinase"/>
    <property type="match status" value="1"/>
</dbReference>
<evidence type="ECO:0000313" key="3">
    <source>
        <dbReference type="EMBL" id="MBD3108854.1"/>
    </source>
</evidence>
<feature type="domain" description="Recombinase" evidence="2">
    <location>
        <begin position="142"/>
        <end position="269"/>
    </location>
</feature>
<sequence>MDSQKTSIDNQIDIFRSYASQQNWEIVKVYTDKKSGTKNNRPGLKSLIEDGKSGVYDVILAKELSRLARNGRLSYELRDICQMHDLHIVCLDKSINSLEGNVQNFGLFAWLYENESTNSSRRNKQAKRVKAQRGLFVGSNPPYGYQCKEGKLSIRNDNTPQIVKRIFQDYLSGKGMDTIAKKLTAEQCPTPSQIAGKSNASPLWHASSVKNILNNRHYCGDLVQNRTETISVTSTKRREVKSDVMTIHEDTHEAIIPKETFHTVQEMLS</sequence>
<name>A0A927D0M2_9BACI</name>
<dbReference type="InterPro" id="IPR006119">
    <property type="entry name" value="Resolv_N"/>
</dbReference>
<dbReference type="InterPro" id="IPR036162">
    <property type="entry name" value="Resolvase-like_N_sf"/>
</dbReference>
<dbReference type="SUPFAM" id="SSF53041">
    <property type="entry name" value="Resolvase-like"/>
    <property type="match status" value="1"/>
</dbReference>
<gene>
    <name evidence="3" type="ORF">IEO70_10805</name>
</gene>
<dbReference type="GO" id="GO:0003677">
    <property type="term" value="F:DNA binding"/>
    <property type="evidence" value="ECO:0007669"/>
    <property type="project" value="InterPro"/>
</dbReference>
<dbReference type="PROSITE" id="PS51736">
    <property type="entry name" value="RECOMBINASES_3"/>
    <property type="match status" value="1"/>
</dbReference>
<dbReference type="EMBL" id="JACXSI010000023">
    <property type="protein sequence ID" value="MBD3108854.1"/>
    <property type="molecule type" value="Genomic_DNA"/>
</dbReference>
<dbReference type="CDD" id="cd00338">
    <property type="entry name" value="Ser_Recombinase"/>
    <property type="match status" value="1"/>
</dbReference>
<dbReference type="SMART" id="SM00857">
    <property type="entry name" value="Resolvase"/>
    <property type="match status" value="1"/>
</dbReference>
<keyword evidence="4" id="KW-1185">Reference proteome</keyword>